<dbReference type="GO" id="GO:0016757">
    <property type="term" value="F:glycosyltransferase activity"/>
    <property type="evidence" value="ECO:0007669"/>
    <property type="project" value="UniProtKB-KW"/>
</dbReference>
<dbReference type="InterPro" id="IPR029057">
    <property type="entry name" value="PRTase-like"/>
</dbReference>
<reference evidence="1 2" key="1">
    <citation type="submission" date="2024-02" db="EMBL/GenBank/DDBJ databases">
        <title>Deinococcus carri NBRC 110142.</title>
        <authorList>
            <person name="Ichikawa N."/>
            <person name="Katano-Makiyama Y."/>
            <person name="Hidaka K."/>
        </authorList>
    </citation>
    <scope>NUCLEOTIDE SEQUENCE [LARGE SCALE GENOMIC DNA]</scope>
    <source>
        <strain evidence="1 2">NBRC 110142</strain>
    </source>
</reference>
<gene>
    <name evidence="1" type="primary">pyrE_1</name>
    <name evidence="1" type="ORF">Dcar01_00631</name>
</gene>
<evidence type="ECO:0000313" key="1">
    <source>
        <dbReference type="EMBL" id="GAA5511917.1"/>
    </source>
</evidence>
<name>A0ABP9W3I0_9DEIO</name>
<comment type="caution">
    <text evidence="1">The sequence shown here is derived from an EMBL/GenBank/DDBJ whole genome shotgun (WGS) entry which is preliminary data.</text>
</comment>
<evidence type="ECO:0000313" key="2">
    <source>
        <dbReference type="Proteomes" id="UP001401887"/>
    </source>
</evidence>
<organism evidence="1 2">
    <name type="scientific">Deinococcus carri</name>
    <dbReference type="NCBI Taxonomy" id="1211323"/>
    <lineage>
        <taxon>Bacteria</taxon>
        <taxon>Thermotogati</taxon>
        <taxon>Deinococcota</taxon>
        <taxon>Deinococci</taxon>
        <taxon>Deinococcales</taxon>
        <taxon>Deinococcaceae</taxon>
        <taxon>Deinococcus</taxon>
    </lineage>
</organism>
<keyword evidence="1" id="KW-0328">Glycosyltransferase</keyword>
<dbReference type="CDD" id="cd06223">
    <property type="entry name" value="PRTases_typeI"/>
    <property type="match status" value="1"/>
</dbReference>
<protein>
    <submittedName>
        <fullName evidence="1">Orotate phosphoribosyltransferase</fullName>
    </submittedName>
</protein>
<dbReference type="RefSeq" id="WP_345460738.1">
    <property type="nucleotide sequence ID" value="NZ_BAABRP010000001.1"/>
</dbReference>
<dbReference type="EMBL" id="BAABRP010000001">
    <property type="protein sequence ID" value="GAA5511917.1"/>
    <property type="molecule type" value="Genomic_DNA"/>
</dbReference>
<keyword evidence="1" id="KW-0808">Transferase</keyword>
<proteinExistence type="predicted"/>
<dbReference type="SUPFAM" id="SSF53271">
    <property type="entry name" value="PRTase-like"/>
    <property type="match status" value="1"/>
</dbReference>
<dbReference type="InterPro" id="IPR000836">
    <property type="entry name" value="PRTase_dom"/>
</dbReference>
<dbReference type="Gene3D" id="3.40.50.2020">
    <property type="match status" value="1"/>
</dbReference>
<accession>A0ABP9W3I0</accession>
<sequence>MASETPDWLPPLRRAGHTAFRNGLHGDGWLEKGEVMRDPVRLDRLASRQAAQLAAAFPGATLLAGASQCGAVLATFVARHLALPVAFLNVEGEGAAFHRMHLPAPGERAVLIDDLVCTGNDARRLVRGLREHGLEVLGLSAWLIRPEATLPDVAAVALAPHPFRTFAPEGCPLCAAGEPLDWTGVRE</sequence>
<dbReference type="Proteomes" id="UP001401887">
    <property type="component" value="Unassembled WGS sequence"/>
</dbReference>
<keyword evidence="2" id="KW-1185">Reference proteome</keyword>